<evidence type="ECO:0000256" key="1">
    <source>
        <dbReference type="SAM" id="MobiDB-lite"/>
    </source>
</evidence>
<evidence type="ECO:0000313" key="3">
    <source>
        <dbReference type="Proteomes" id="UP000026962"/>
    </source>
</evidence>
<reference evidence="2" key="2">
    <citation type="submission" date="2018-05" db="EMBL/GenBank/DDBJ databases">
        <title>OpunRS2 (Oryza punctata Reference Sequence Version 2).</title>
        <authorList>
            <person name="Zhang J."/>
            <person name="Kudrna D."/>
            <person name="Lee S."/>
            <person name="Talag J."/>
            <person name="Welchert J."/>
            <person name="Wing R.A."/>
        </authorList>
    </citation>
    <scope>NUCLEOTIDE SEQUENCE [LARGE SCALE GENOMIC DNA]</scope>
</reference>
<reference evidence="2" key="1">
    <citation type="submission" date="2015-04" db="UniProtKB">
        <authorList>
            <consortium name="EnsemblPlants"/>
        </authorList>
    </citation>
    <scope>IDENTIFICATION</scope>
</reference>
<feature type="compositionally biased region" description="Basic and acidic residues" evidence="1">
    <location>
        <begin position="171"/>
        <end position="180"/>
    </location>
</feature>
<dbReference type="OMA" id="CGAWPTT"/>
<sequence>MQTVAAGTSLGKERSGGGMGAHTAAAATGLDDERAGGVGRGGECGGSGEATSDAITNLGDGRARQSGNERGSTGGGPVQSLARGDEGPSNDGDGKDNCGSAEGVILAIEPAGQMATATDEPVSKPAVVADNPAAASNEPVVMEGEPGTGPSIEARSGPEGIGLGISLERGGGLERGDLPKGRGGPNRGAIHGEEALEPKLAEDQLQTTWDPEYHKRQKEVPPIWMPLLHHARGHQKRKRESALPLGVMQADREGATFVTMDP</sequence>
<dbReference type="Gramene" id="OPUNC03G16080.1">
    <property type="protein sequence ID" value="OPUNC03G16080.1"/>
    <property type="gene ID" value="OPUNC03G16080"/>
</dbReference>
<keyword evidence="3" id="KW-1185">Reference proteome</keyword>
<dbReference type="EnsemblPlants" id="OPUNC03G16080.1">
    <property type="protein sequence ID" value="OPUNC03G16080.1"/>
    <property type="gene ID" value="OPUNC03G16080"/>
</dbReference>
<proteinExistence type="predicted"/>
<organism evidence="2">
    <name type="scientific">Oryza punctata</name>
    <name type="common">Red rice</name>
    <dbReference type="NCBI Taxonomy" id="4537"/>
    <lineage>
        <taxon>Eukaryota</taxon>
        <taxon>Viridiplantae</taxon>
        <taxon>Streptophyta</taxon>
        <taxon>Embryophyta</taxon>
        <taxon>Tracheophyta</taxon>
        <taxon>Spermatophyta</taxon>
        <taxon>Magnoliopsida</taxon>
        <taxon>Liliopsida</taxon>
        <taxon>Poales</taxon>
        <taxon>Poaceae</taxon>
        <taxon>BOP clade</taxon>
        <taxon>Oryzoideae</taxon>
        <taxon>Oryzeae</taxon>
        <taxon>Oryzinae</taxon>
        <taxon>Oryza</taxon>
    </lineage>
</organism>
<feature type="region of interest" description="Disordered" evidence="1">
    <location>
        <begin position="133"/>
        <end position="190"/>
    </location>
</feature>
<accession>A0A0E0KDH2</accession>
<evidence type="ECO:0000313" key="2">
    <source>
        <dbReference type="EnsemblPlants" id="OPUNC03G16080.1"/>
    </source>
</evidence>
<dbReference type="AlphaFoldDB" id="A0A0E0KDH2"/>
<name>A0A0E0KDH2_ORYPU</name>
<feature type="region of interest" description="Disordered" evidence="1">
    <location>
        <begin position="1"/>
        <end position="100"/>
    </location>
</feature>
<feature type="compositionally biased region" description="Gly residues" evidence="1">
    <location>
        <begin position="36"/>
        <end position="48"/>
    </location>
</feature>
<protein>
    <submittedName>
        <fullName evidence="2">Uncharacterized protein</fullName>
    </submittedName>
</protein>
<dbReference type="Proteomes" id="UP000026962">
    <property type="component" value="Chromosome 3"/>
</dbReference>
<dbReference type="HOGENOM" id="CLU_1063131_0_0_1"/>